<organism evidence="3">
    <name type="scientific">Anaplasma centrale</name>
    <dbReference type="NCBI Taxonomy" id="769"/>
    <lineage>
        <taxon>Bacteria</taxon>
        <taxon>Pseudomonadati</taxon>
        <taxon>Pseudomonadota</taxon>
        <taxon>Alphaproteobacteria</taxon>
        <taxon>Rickettsiales</taxon>
        <taxon>Anaplasmataceae</taxon>
        <taxon>Anaplasma</taxon>
    </lineage>
</organism>
<reference evidence="4" key="2">
    <citation type="submission" date="2006-01" db="EMBL/GenBank/DDBJ databases">
        <title>Anaplasma centrale clone 429 major surface protein 2.</title>
        <authorList>
            <person name="Molad T."/>
            <person name="Mazuz M."/>
            <person name="Fleiderovich L."/>
            <person name="Michaeli S."/>
            <person name="Shkap V."/>
        </authorList>
    </citation>
    <scope>NUCLEOTIDE SEQUENCE</scope>
</reference>
<accession>Q8GLM9</accession>
<evidence type="ECO:0000259" key="2">
    <source>
        <dbReference type="Pfam" id="PF01617"/>
    </source>
</evidence>
<dbReference type="Pfam" id="PF01617">
    <property type="entry name" value="Surface_Ag_2"/>
    <property type="match status" value="1"/>
</dbReference>
<keyword evidence="1" id="KW-0732">Signal</keyword>
<evidence type="ECO:0000256" key="1">
    <source>
        <dbReference type="SAM" id="SignalP"/>
    </source>
</evidence>
<feature type="domain" description="Msp4/OMP-like" evidence="2">
    <location>
        <begin position="49"/>
        <end position="407"/>
    </location>
</feature>
<proteinExistence type="predicted"/>
<dbReference type="AlphaFoldDB" id="Q8GLM9"/>
<evidence type="ECO:0000313" key="3">
    <source>
        <dbReference type="EMBL" id="AAN08676.1"/>
    </source>
</evidence>
<dbReference type="EMBL" id="AY132307">
    <property type="protein sequence ID" value="AAN08676.1"/>
    <property type="molecule type" value="Genomic_DNA"/>
</dbReference>
<sequence>MSAVSNRKLPLGGVLMALVIGAATPGSLSAAPATGGGASSDGLFSGAGAGSFYVGLDYSPAFGSIKDFKVGEAGGSTRGVFPYNGDTTGRVDFKVQNFDWSAPEPRISFKDSMVTAAEGSIGYSIGGARVEVEVGYERFVIKGGKKSNEDTASVFLLGKELAYDTARGQVERLTTHLGKITKSDAKRWGTAVEAATNGQTVSQKVCGANGTSGGSTGTCGKNTDGANNGNKISVVFTEDATQLSAESNTISLQGMANNINSLDKEGKAVVAGAFAKAVEGAEVIEVRAIGSTSVMLNACYDLLTDGIGVVPYACAGIGGNFISVVDGHINPKFAYRVKAGLSYALTPEISAFAGAFYHKVLGDGDYDELPLSPIADYTGPAGRNKETGVASFTMAYFGGEFGVRFAF</sequence>
<reference evidence="3" key="1">
    <citation type="journal article" date="2002" name="Infect. Immun.">
        <title>Expression of Anaplasma marginale major surface protein 2 operon-associated proteins during mammalian and arthropod infection.</title>
        <authorList>
            <person name="Lohr C.V."/>
            <person name="Brayton K.A."/>
            <person name="Shkap V."/>
            <person name="Molad T."/>
            <person name="Barbet A.F."/>
            <person name="Brown W.C."/>
            <person name="Palmer G.H."/>
        </authorList>
    </citation>
    <scope>NUCLEOTIDE SEQUENCE</scope>
    <source>
        <strain evidence="3">Israel</strain>
    </source>
</reference>
<dbReference type="InterPro" id="IPR002566">
    <property type="entry name" value="Msp4_OMP-like"/>
</dbReference>
<gene>
    <name evidence="3" type="primary">msp2</name>
</gene>
<dbReference type="SUPFAM" id="SSF56925">
    <property type="entry name" value="OMPA-like"/>
    <property type="match status" value="1"/>
</dbReference>
<dbReference type="InterPro" id="IPR011250">
    <property type="entry name" value="OMP/PagP_B-barrel"/>
</dbReference>
<dbReference type="EMBL" id="DQ357199">
    <property type="protein sequence ID" value="ABC84359.1"/>
    <property type="molecule type" value="Genomic_DNA"/>
</dbReference>
<feature type="chain" id="PRO_5007712981" evidence="1">
    <location>
        <begin position="31"/>
        <end position="407"/>
    </location>
</feature>
<name>Q8GLM9_ANACE</name>
<evidence type="ECO:0000313" key="4">
    <source>
        <dbReference type="EMBL" id="ABC84359.1"/>
    </source>
</evidence>
<protein>
    <submittedName>
        <fullName evidence="3">Major surface protein 2</fullName>
    </submittedName>
</protein>
<feature type="signal peptide" evidence="1">
    <location>
        <begin position="1"/>
        <end position="30"/>
    </location>
</feature>
<dbReference type="Gene3D" id="2.40.160.20">
    <property type="match status" value="1"/>
</dbReference>